<feature type="domain" description="HTH araC/xylS-type" evidence="4">
    <location>
        <begin position="160"/>
        <end position="258"/>
    </location>
</feature>
<evidence type="ECO:0000256" key="1">
    <source>
        <dbReference type="ARBA" id="ARBA00023015"/>
    </source>
</evidence>
<dbReference type="PROSITE" id="PS01124">
    <property type="entry name" value="HTH_ARAC_FAMILY_2"/>
    <property type="match status" value="1"/>
</dbReference>
<accession>A0A3T1DCE1</accession>
<dbReference type="Proteomes" id="UP000289856">
    <property type="component" value="Chromosome"/>
</dbReference>
<name>A0A3T1DCE1_9BACL</name>
<organism evidence="5 6">
    <name type="scientific">Cohnella abietis</name>
    <dbReference type="NCBI Taxonomy" id="2507935"/>
    <lineage>
        <taxon>Bacteria</taxon>
        <taxon>Bacillati</taxon>
        <taxon>Bacillota</taxon>
        <taxon>Bacilli</taxon>
        <taxon>Bacillales</taxon>
        <taxon>Paenibacillaceae</taxon>
        <taxon>Cohnella</taxon>
    </lineage>
</organism>
<dbReference type="InterPro" id="IPR009057">
    <property type="entry name" value="Homeodomain-like_sf"/>
</dbReference>
<dbReference type="SMART" id="SM00342">
    <property type="entry name" value="HTH_ARAC"/>
    <property type="match status" value="1"/>
</dbReference>
<keyword evidence="6" id="KW-1185">Reference proteome</keyword>
<dbReference type="GO" id="GO:0003700">
    <property type="term" value="F:DNA-binding transcription factor activity"/>
    <property type="evidence" value="ECO:0007669"/>
    <property type="project" value="InterPro"/>
</dbReference>
<dbReference type="PRINTS" id="PR00032">
    <property type="entry name" value="HTHARAC"/>
</dbReference>
<dbReference type="Gene3D" id="1.10.10.60">
    <property type="entry name" value="Homeodomain-like"/>
    <property type="match status" value="2"/>
</dbReference>
<reference evidence="5 6" key="1">
    <citation type="submission" date="2019-01" db="EMBL/GenBank/DDBJ databases">
        <title>Complete genome sequence of Cohnella hallensis HS21 isolated from Korean fir (Abies koreana) rhizospheric soil.</title>
        <authorList>
            <person name="Jiang L."/>
            <person name="Kang S.W."/>
            <person name="Kim S."/>
            <person name="Jung J."/>
            <person name="Kim C.Y."/>
            <person name="Kim D.H."/>
            <person name="Kim S.W."/>
            <person name="Lee J."/>
        </authorList>
    </citation>
    <scope>NUCLEOTIDE SEQUENCE [LARGE SCALE GENOMIC DNA]</scope>
    <source>
        <strain evidence="5 6">HS21</strain>
    </source>
</reference>
<sequence length="261" mass="30324">MKPEVLGVRGAISTHNNDWADPGFHSQTSWEISVVLEGSGIFECENTKERIEVGKVIITAPELPHRFEGMNRNRFGVIHLEHLTGCLMELLSKLCAGMSFRILSLSRLDKIRYEQLFREWLRIKASFLKEENRNNEAWMEVLILFLLEYTKDGQQALTITRAADYIRENLHKGLQISDLAVLSGMTEAGFRKQFEQIYHISPKQYQHQCRMVEAKWLLSSSVKEMNEIAQQIGFERLHSFSQWFKKQEGISPSEWRALQHA</sequence>
<dbReference type="SUPFAM" id="SSF46689">
    <property type="entry name" value="Homeodomain-like"/>
    <property type="match status" value="2"/>
</dbReference>
<dbReference type="PANTHER" id="PTHR43280">
    <property type="entry name" value="ARAC-FAMILY TRANSCRIPTIONAL REGULATOR"/>
    <property type="match status" value="1"/>
</dbReference>
<dbReference type="PROSITE" id="PS00041">
    <property type="entry name" value="HTH_ARAC_FAMILY_1"/>
    <property type="match status" value="1"/>
</dbReference>
<evidence type="ECO:0000313" key="6">
    <source>
        <dbReference type="Proteomes" id="UP000289856"/>
    </source>
</evidence>
<dbReference type="InterPro" id="IPR037923">
    <property type="entry name" value="HTH-like"/>
</dbReference>
<dbReference type="InterPro" id="IPR018060">
    <property type="entry name" value="HTH_AraC"/>
</dbReference>
<evidence type="ECO:0000313" key="5">
    <source>
        <dbReference type="EMBL" id="BBI35628.1"/>
    </source>
</evidence>
<dbReference type="GO" id="GO:0043565">
    <property type="term" value="F:sequence-specific DNA binding"/>
    <property type="evidence" value="ECO:0007669"/>
    <property type="project" value="InterPro"/>
</dbReference>
<evidence type="ECO:0000256" key="2">
    <source>
        <dbReference type="ARBA" id="ARBA00023125"/>
    </source>
</evidence>
<keyword evidence="2" id="KW-0238">DNA-binding</keyword>
<dbReference type="EMBL" id="AP019400">
    <property type="protein sequence ID" value="BBI35628.1"/>
    <property type="molecule type" value="Genomic_DNA"/>
</dbReference>
<protein>
    <recommendedName>
        <fullName evidence="4">HTH araC/xylS-type domain-containing protein</fullName>
    </recommendedName>
</protein>
<dbReference type="InterPro" id="IPR018062">
    <property type="entry name" value="HTH_AraC-typ_CS"/>
</dbReference>
<dbReference type="SUPFAM" id="SSF51215">
    <property type="entry name" value="Regulatory protein AraC"/>
    <property type="match status" value="1"/>
</dbReference>
<dbReference type="InterPro" id="IPR020449">
    <property type="entry name" value="Tscrpt_reg_AraC-type_HTH"/>
</dbReference>
<proteinExistence type="predicted"/>
<gene>
    <name evidence="5" type="ORF">KCTCHS21_50270</name>
</gene>
<evidence type="ECO:0000256" key="3">
    <source>
        <dbReference type="ARBA" id="ARBA00023163"/>
    </source>
</evidence>
<dbReference type="KEGG" id="cohn:KCTCHS21_50270"/>
<dbReference type="Pfam" id="PF12833">
    <property type="entry name" value="HTH_18"/>
    <property type="match status" value="1"/>
</dbReference>
<keyword evidence="1" id="KW-0805">Transcription regulation</keyword>
<dbReference type="InterPro" id="IPR014710">
    <property type="entry name" value="RmlC-like_jellyroll"/>
</dbReference>
<evidence type="ECO:0000259" key="4">
    <source>
        <dbReference type="PROSITE" id="PS01124"/>
    </source>
</evidence>
<dbReference type="Gene3D" id="2.60.120.10">
    <property type="entry name" value="Jelly Rolls"/>
    <property type="match status" value="1"/>
</dbReference>
<dbReference type="RefSeq" id="WP_232057953.1">
    <property type="nucleotide sequence ID" value="NZ_AP019400.1"/>
</dbReference>
<keyword evidence="3" id="KW-0804">Transcription</keyword>
<dbReference type="PANTHER" id="PTHR43280:SF28">
    <property type="entry name" value="HTH-TYPE TRANSCRIPTIONAL ACTIVATOR RHAS"/>
    <property type="match status" value="1"/>
</dbReference>
<dbReference type="AlphaFoldDB" id="A0A3T1DCE1"/>